<dbReference type="EMBL" id="JTHG01000318">
    <property type="protein sequence ID" value="KMO13582.1"/>
    <property type="molecule type" value="Genomic_DNA"/>
</dbReference>
<dbReference type="AlphaFoldDB" id="A0A0J6QT70"/>
<accession>A0A0J6QT70</accession>
<reference evidence="2 3" key="1">
    <citation type="submission" date="2014-11" db="EMBL/GenBank/DDBJ databases">
        <title>Comparative genomics of Methylobacterium species.</title>
        <authorList>
            <person name="Chaudhry V."/>
            <person name="Patil P.B."/>
        </authorList>
    </citation>
    <scope>NUCLEOTIDE SEQUENCE [LARGE SCALE GENOMIC DNA]</scope>
    <source>
        <strain evidence="2 3">SE3.6</strain>
    </source>
</reference>
<evidence type="ECO:0000313" key="1">
    <source>
        <dbReference type="EMBL" id="BCM86817.1"/>
    </source>
</evidence>
<dbReference type="Pfam" id="PF13665">
    <property type="entry name" value="Tox-PAAR-like"/>
    <property type="match status" value="1"/>
</dbReference>
<dbReference type="Proteomes" id="UP000663508">
    <property type="component" value="Chromosome"/>
</dbReference>
<protein>
    <submittedName>
        <fullName evidence="1">Uncharacterized protein</fullName>
    </submittedName>
</protein>
<evidence type="ECO:0000313" key="4">
    <source>
        <dbReference type="Proteomes" id="UP000663508"/>
    </source>
</evidence>
<dbReference type="KEGG" id="mind:mvi_52780"/>
<organism evidence="1 4">
    <name type="scientific">Methylobacterium indicum</name>
    <dbReference type="NCBI Taxonomy" id="1775910"/>
    <lineage>
        <taxon>Bacteria</taxon>
        <taxon>Pseudomonadati</taxon>
        <taxon>Pseudomonadota</taxon>
        <taxon>Alphaproteobacteria</taxon>
        <taxon>Hyphomicrobiales</taxon>
        <taxon>Methylobacteriaceae</taxon>
        <taxon>Methylobacterium</taxon>
    </lineage>
</organism>
<reference evidence="1" key="2">
    <citation type="submission" date="2020-11" db="EMBL/GenBank/DDBJ databases">
        <title>Complete genome sequence of a novel pathogenic Methylobacterium strain isolated from rice in Vietnam.</title>
        <authorList>
            <person name="Lai K."/>
            <person name="Okazaki S."/>
            <person name="Higashi K."/>
            <person name="Mori H."/>
            <person name="Toyoda A."/>
            <person name="Kurokawa K."/>
        </authorList>
    </citation>
    <scope>NUCLEOTIDE SEQUENCE</scope>
    <source>
        <strain evidence="1">VL1</strain>
    </source>
</reference>
<sequence length="147" mass="15716">MGRPVSARREGSNLMVTTGPDVCWTPMGGAMVPVAYSCVVELDGSERVSPDVRNNALKDFQLNTRAVRITGHEPGTGKGVVVPGYKKYSHVRTACSSVFSHGHAVVRDGDPCWINHPDLGPTEPQRTMRSVEIPSVWASTPGSDAGT</sequence>
<evidence type="ECO:0000313" key="3">
    <source>
        <dbReference type="Proteomes" id="UP000036471"/>
    </source>
</evidence>
<proteinExistence type="predicted"/>
<dbReference type="EMBL" id="AP024145">
    <property type="protein sequence ID" value="BCM86817.1"/>
    <property type="molecule type" value="Genomic_DNA"/>
</dbReference>
<dbReference type="Proteomes" id="UP000036471">
    <property type="component" value="Unassembled WGS sequence"/>
</dbReference>
<dbReference type="RefSeq" id="WP_048430765.1">
    <property type="nucleotide sequence ID" value="NZ_AP024145.1"/>
</dbReference>
<name>A0A0J6QT70_9HYPH</name>
<keyword evidence="3" id="KW-1185">Reference proteome</keyword>
<evidence type="ECO:0000313" key="2">
    <source>
        <dbReference type="EMBL" id="KMO13582.1"/>
    </source>
</evidence>
<gene>
    <name evidence="1" type="ORF">mvi_52780</name>
    <name evidence="2" type="ORF">QR79_26965</name>
</gene>